<proteinExistence type="predicted"/>
<evidence type="ECO:0000313" key="2">
    <source>
        <dbReference type="Proteomes" id="UP000031668"/>
    </source>
</evidence>
<comment type="caution">
    <text evidence="1">The sequence shown here is derived from an EMBL/GenBank/DDBJ whole genome shotgun (WGS) entry which is preliminary data.</text>
</comment>
<dbReference type="AlphaFoldDB" id="A0A0C2IZR1"/>
<organism evidence="1 2">
    <name type="scientific">Thelohanellus kitauei</name>
    <name type="common">Myxosporean</name>
    <dbReference type="NCBI Taxonomy" id="669202"/>
    <lineage>
        <taxon>Eukaryota</taxon>
        <taxon>Metazoa</taxon>
        <taxon>Cnidaria</taxon>
        <taxon>Myxozoa</taxon>
        <taxon>Myxosporea</taxon>
        <taxon>Bivalvulida</taxon>
        <taxon>Platysporina</taxon>
        <taxon>Myxobolidae</taxon>
        <taxon>Thelohanellus</taxon>
    </lineage>
</organism>
<dbReference type="Proteomes" id="UP000031668">
    <property type="component" value="Unassembled WGS sequence"/>
</dbReference>
<gene>
    <name evidence="1" type="ORF">RF11_03344</name>
</gene>
<keyword evidence="2" id="KW-1185">Reference proteome</keyword>
<reference evidence="1 2" key="1">
    <citation type="journal article" date="2014" name="Genome Biol. Evol.">
        <title>The genome of the myxosporean Thelohanellus kitauei shows adaptations to nutrient acquisition within its fish host.</title>
        <authorList>
            <person name="Yang Y."/>
            <person name="Xiong J."/>
            <person name="Zhou Z."/>
            <person name="Huo F."/>
            <person name="Miao W."/>
            <person name="Ran C."/>
            <person name="Liu Y."/>
            <person name="Zhang J."/>
            <person name="Feng J."/>
            <person name="Wang M."/>
            <person name="Wang M."/>
            <person name="Wang L."/>
            <person name="Yao B."/>
        </authorList>
    </citation>
    <scope>NUCLEOTIDE SEQUENCE [LARGE SCALE GENOMIC DNA]</scope>
    <source>
        <strain evidence="1">Wuqing</strain>
    </source>
</reference>
<accession>A0A0C2IZR1</accession>
<name>A0A0C2IZR1_THEKT</name>
<protein>
    <submittedName>
        <fullName evidence="1">Uncharacterized protein</fullName>
    </submittedName>
</protein>
<dbReference type="EMBL" id="JWZT01005018">
    <property type="protein sequence ID" value="KII62302.1"/>
    <property type="molecule type" value="Genomic_DNA"/>
</dbReference>
<sequence length="196" mass="23204">MGDPMPKFMTDQLFIPDDINPRFPIVVNMVNEYTYYYFNHTIYRYIEREMDTDKTELYRLAFNISSMAIDHYLDLLFILDTNNNLFVISMKTNFVKLLAPNVTDFEYSNNNLYALPNLRSITFTKPSQICLYHLDSYIECSATDLDVIKFKVDEEYGYISLILQNRSLLIYQDLKMNLKISQQVITRLVVIFRSIS</sequence>
<evidence type="ECO:0000313" key="1">
    <source>
        <dbReference type="EMBL" id="KII62302.1"/>
    </source>
</evidence>